<dbReference type="PANTHER" id="PTHR32071">
    <property type="entry name" value="TRANSCRIPTIONAL REGULATORY PROTEIN"/>
    <property type="match status" value="1"/>
</dbReference>
<dbReference type="CDD" id="cd00009">
    <property type="entry name" value="AAA"/>
    <property type="match status" value="1"/>
</dbReference>
<evidence type="ECO:0000256" key="1">
    <source>
        <dbReference type="ARBA" id="ARBA00022741"/>
    </source>
</evidence>
<dbReference type="GO" id="GO:0005524">
    <property type="term" value="F:ATP binding"/>
    <property type="evidence" value="ECO:0007669"/>
    <property type="project" value="UniProtKB-KW"/>
</dbReference>
<keyword evidence="4" id="KW-0238">DNA-binding</keyword>
<feature type="domain" description="Sigma-54 factor interaction" evidence="6">
    <location>
        <begin position="147"/>
        <end position="375"/>
    </location>
</feature>
<keyword evidence="2" id="KW-0067">ATP-binding</keyword>
<evidence type="ECO:0000256" key="2">
    <source>
        <dbReference type="ARBA" id="ARBA00022840"/>
    </source>
</evidence>
<dbReference type="Gene3D" id="1.10.8.60">
    <property type="match status" value="1"/>
</dbReference>
<dbReference type="Pfam" id="PF02954">
    <property type="entry name" value="HTH_8"/>
    <property type="match status" value="1"/>
</dbReference>
<dbReference type="Pfam" id="PF00158">
    <property type="entry name" value="Sigma54_activat"/>
    <property type="match status" value="1"/>
</dbReference>
<dbReference type="GO" id="GO:0006355">
    <property type="term" value="P:regulation of DNA-templated transcription"/>
    <property type="evidence" value="ECO:0007669"/>
    <property type="project" value="InterPro"/>
</dbReference>
<sequence>MEGIRVTVNRTDLLSMYAFLLDQVEEGIHVVDTAGKTVIYNRKMAEMEFMEPQDVLGRSVLDVFTFPEEGYSTLLRALRTGEPKPNVKQTFFNLRGEVITTINSTMPILKDGKIIGALEIAREITKLEQMQQTILRRSETRYTFASLIGESAAIIEVTEDAKRAARTHSSILIVGETGTGKELFAQSIHHASPRSAGPFVSQNCAALPETLIEGILFGTTQGAFSGALDRAGLLEQADGGTILLDELNVLGLSLQAKLLRAIQEKTIRRLGDSVDREIDVRILATISEDPLDAITEGHLRKDLYYRLSVVTLFLPPLRERSGDIPQLTSYFIHKYNELFRMSVLGVSAEVMSFFMSYPWPGNVRELEHTIEGALNLVTDAREIEMSHLPLHMRRRRSGAEGERERAGETALYVEADDKARDLHRQLAEYERVYVQRVLAIHAGNISAAARELGVSRQSLQYRLRKWADQRADKE</sequence>
<proteinExistence type="predicted"/>
<dbReference type="SUPFAM" id="SSF46689">
    <property type="entry name" value="Homeodomain-like"/>
    <property type="match status" value="1"/>
</dbReference>
<keyword evidence="3" id="KW-0805">Transcription regulation</keyword>
<dbReference type="PRINTS" id="PR01590">
    <property type="entry name" value="HTHFIS"/>
</dbReference>
<dbReference type="InterPro" id="IPR000014">
    <property type="entry name" value="PAS"/>
</dbReference>
<dbReference type="PROSITE" id="PS50045">
    <property type="entry name" value="SIGMA54_INTERACT_4"/>
    <property type="match status" value="1"/>
</dbReference>
<dbReference type="InterPro" id="IPR035965">
    <property type="entry name" value="PAS-like_dom_sf"/>
</dbReference>
<dbReference type="Pfam" id="PF08448">
    <property type="entry name" value="PAS_4"/>
    <property type="match status" value="1"/>
</dbReference>
<name>A0A853KG16_9BACL</name>
<dbReference type="Pfam" id="PF25601">
    <property type="entry name" value="AAA_lid_14"/>
    <property type="match status" value="1"/>
</dbReference>
<protein>
    <submittedName>
        <fullName evidence="8">AAA family ATPase</fullName>
    </submittedName>
</protein>
<dbReference type="PROSITE" id="PS00676">
    <property type="entry name" value="SIGMA54_INTERACT_2"/>
    <property type="match status" value="1"/>
</dbReference>
<dbReference type="GO" id="GO:0043565">
    <property type="term" value="F:sequence-specific DNA binding"/>
    <property type="evidence" value="ECO:0007669"/>
    <property type="project" value="InterPro"/>
</dbReference>
<evidence type="ECO:0000256" key="4">
    <source>
        <dbReference type="ARBA" id="ARBA00023125"/>
    </source>
</evidence>
<dbReference type="SMART" id="SM00382">
    <property type="entry name" value="AAA"/>
    <property type="match status" value="1"/>
</dbReference>
<feature type="domain" description="PAS" evidence="7">
    <location>
        <begin position="13"/>
        <end position="69"/>
    </location>
</feature>
<evidence type="ECO:0000259" key="6">
    <source>
        <dbReference type="PROSITE" id="PS50045"/>
    </source>
</evidence>
<dbReference type="FunFam" id="3.40.50.300:FF:000006">
    <property type="entry name" value="DNA-binding transcriptional regulator NtrC"/>
    <property type="match status" value="1"/>
</dbReference>
<comment type="caution">
    <text evidence="8">The sequence shown here is derived from an EMBL/GenBank/DDBJ whole genome shotgun (WGS) entry which is preliminary data.</text>
</comment>
<dbReference type="InterPro" id="IPR025943">
    <property type="entry name" value="Sigma_54_int_dom_ATP-bd_2"/>
</dbReference>
<keyword evidence="1" id="KW-0547">Nucleotide-binding</keyword>
<dbReference type="InterPro" id="IPR002197">
    <property type="entry name" value="HTH_Fis"/>
</dbReference>
<dbReference type="EMBL" id="LSUQ01000002">
    <property type="protein sequence ID" value="OAG95229.1"/>
    <property type="molecule type" value="Genomic_DNA"/>
</dbReference>
<evidence type="ECO:0000313" key="9">
    <source>
        <dbReference type="Proteomes" id="UP000077421"/>
    </source>
</evidence>
<evidence type="ECO:0000256" key="3">
    <source>
        <dbReference type="ARBA" id="ARBA00023015"/>
    </source>
</evidence>
<dbReference type="InterPro" id="IPR058031">
    <property type="entry name" value="AAA_lid_NorR"/>
</dbReference>
<dbReference type="Gene3D" id="1.10.10.60">
    <property type="entry name" value="Homeodomain-like"/>
    <property type="match status" value="1"/>
</dbReference>
<dbReference type="InterPro" id="IPR025944">
    <property type="entry name" value="Sigma_54_int_dom_CS"/>
</dbReference>
<evidence type="ECO:0000259" key="7">
    <source>
        <dbReference type="PROSITE" id="PS50112"/>
    </source>
</evidence>
<dbReference type="AlphaFoldDB" id="A0A853KG16"/>
<dbReference type="InterPro" id="IPR002078">
    <property type="entry name" value="Sigma_54_int"/>
</dbReference>
<evidence type="ECO:0000313" key="8">
    <source>
        <dbReference type="EMBL" id="OAG95229.1"/>
    </source>
</evidence>
<dbReference type="CDD" id="cd00130">
    <property type="entry name" value="PAS"/>
    <property type="match status" value="1"/>
</dbReference>
<reference evidence="8 9" key="1">
    <citation type="submission" date="2016-02" db="EMBL/GenBank/DDBJ databases">
        <title>Draft genome sequence of Acidibacillus ferrooxidans SLC66.</title>
        <authorList>
            <person name="Oliveira G."/>
            <person name="Nancucheo I."/>
            <person name="Dall'Agnol H."/>
            <person name="Johnson B."/>
            <person name="Oliveira R."/>
            <person name="Nunes G.L."/>
            <person name="Tzotzos G."/>
            <person name="Orellana S.C."/>
            <person name="Salim A.C."/>
            <person name="Araujo F.M."/>
        </authorList>
    </citation>
    <scope>NUCLEOTIDE SEQUENCE [LARGE SCALE GENOMIC DNA]</scope>
    <source>
        <strain evidence="8 9">SLC66</strain>
    </source>
</reference>
<dbReference type="NCBIfam" id="TIGR00229">
    <property type="entry name" value="sensory_box"/>
    <property type="match status" value="1"/>
</dbReference>
<dbReference type="Gene3D" id="3.40.50.300">
    <property type="entry name" value="P-loop containing nucleotide triphosphate hydrolases"/>
    <property type="match status" value="1"/>
</dbReference>
<dbReference type="RefSeq" id="WP_067560525.1">
    <property type="nucleotide sequence ID" value="NZ_LSUQ01000002.1"/>
</dbReference>
<evidence type="ECO:0000256" key="5">
    <source>
        <dbReference type="ARBA" id="ARBA00023163"/>
    </source>
</evidence>
<dbReference type="SUPFAM" id="SSF52540">
    <property type="entry name" value="P-loop containing nucleoside triphosphate hydrolases"/>
    <property type="match status" value="1"/>
</dbReference>
<gene>
    <name evidence="8" type="ORF">AYW79_00710</name>
</gene>
<dbReference type="InterPro" id="IPR025662">
    <property type="entry name" value="Sigma_54_int_dom_ATP-bd_1"/>
</dbReference>
<dbReference type="InterPro" id="IPR009057">
    <property type="entry name" value="Homeodomain-like_sf"/>
</dbReference>
<dbReference type="SUPFAM" id="SSF55785">
    <property type="entry name" value="PYP-like sensor domain (PAS domain)"/>
    <property type="match status" value="1"/>
</dbReference>
<accession>A0A853KG16</accession>
<dbReference type="PROSITE" id="PS50112">
    <property type="entry name" value="PAS"/>
    <property type="match status" value="1"/>
</dbReference>
<dbReference type="PROSITE" id="PS00675">
    <property type="entry name" value="SIGMA54_INTERACT_1"/>
    <property type="match status" value="1"/>
</dbReference>
<dbReference type="Gene3D" id="3.30.450.20">
    <property type="entry name" value="PAS domain"/>
    <property type="match status" value="1"/>
</dbReference>
<dbReference type="InterPro" id="IPR027417">
    <property type="entry name" value="P-loop_NTPase"/>
</dbReference>
<dbReference type="PROSITE" id="PS00688">
    <property type="entry name" value="SIGMA54_INTERACT_3"/>
    <property type="match status" value="1"/>
</dbReference>
<dbReference type="InterPro" id="IPR003593">
    <property type="entry name" value="AAA+_ATPase"/>
</dbReference>
<dbReference type="InterPro" id="IPR013656">
    <property type="entry name" value="PAS_4"/>
</dbReference>
<keyword evidence="5" id="KW-0804">Transcription</keyword>
<organism evidence="8 9">
    <name type="scientific">Ferroacidibacillus organovorans</name>
    <dbReference type="NCBI Taxonomy" id="1765683"/>
    <lineage>
        <taxon>Bacteria</taxon>
        <taxon>Bacillati</taxon>
        <taxon>Bacillota</taxon>
        <taxon>Bacilli</taxon>
        <taxon>Bacillales</taxon>
        <taxon>Alicyclobacillaceae</taxon>
        <taxon>Ferroacidibacillus</taxon>
    </lineage>
</organism>
<dbReference type="PANTHER" id="PTHR32071:SF74">
    <property type="entry name" value="TRANSCRIPTIONAL ACTIVATOR ROCR"/>
    <property type="match status" value="1"/>
</dbReference>
<dbReference type="Proteomes" id="UP000077421">
    <property type="component" value="Unassembled WGS sequence"/>
</dbReference>